<evidence type="ECO:0000256" key="1">
    <source>
        <dbReference type="ARBA" id="ARBA00022679"/>
    </source>
</evidence>
<dbReference type="SUPFAM" id="SSF55729">
    <property type="entry name" value="Acyl-CoA N-acyltransferases (Nat)"/>
    <property type="match status" value="1"/>
</dbReference>
<evidence type="ECO:0000259" key="3">
    <source>
        <dbReference type="PROSITE" id="PS51186"/>
    </source>
</evidence>
<dbReference type="Pfam" id="PF13673">
    <property type="entry name" value="Acetyltransf_10"/>
    <property type="match status" value="1"/>
</dbReference>
<sequence>MIDYLSTLTPNELDEIATIWLGTNLQAHDFIAPTYWHQMYPEVKEQLTQATFFVYRKEKILGFIGLIDTYIAGIFVEPSTQQKGIGKKLLTAAKQHATTLSLTVYQKNSTAYHFYRSQGFTVTKTTTDETGEIAFEMIWQK</sequence>
<reference evidence="4 5" key="1">
    <citation type="submission" date="2016-06" db="EMBL/GenBank/DDBJ databases">
        <title>Four novel species of enterococci isolated from chicken manure.</title>
        <authorList>
            <person name="Van Tyne D."/>
        </authorList>
    </citation>
    <scope>NUCLEOTIDE SEQUENCE [LARGE SCALE GENOMIC DNA]</scope>
    <source>
        <strain evidence="4 5">CU12B</strain>
    </source>
</reference>
<dbReference type="PANTHER" id="PTHR43800:SF1">
    <property type="entry name" value="PEPTIDYL-LYSINE N-ACETYLTRANSFERASE YJAB"/>
    <property type="match status" value="1"/>
</dbReference>
<keyword evidence="1" id="KW-0808">Transferase</keyword>
<dbReference type="EMBL" id="MAEL01000054">
    <property type="protein sequence ID" value="KAF1301905.1"/>
    <property type="molecule type" value="Genomic_DNA"/>
</dbReference>
<gene>
    <name evidence="4" type="ORF">BAU17_00620</name>
</gene>
<dbReference type="Proteomes" id="UP000782705">
    <property type="component" value="Unassembled WGS sequence"/>
</dbReference>
<protein>
    <recommendedName>
        <fullName evidence="3">N-acetyltransferase domain-containing protein</fullName>
    </recommendedName>
</protein>
<evidence type="ECO:0000313" key="4">
    <source>
        <dbReference type="EMBL" id="KAF1301905.1"/>
    </source>
</evidence>
<dbReference type="PROSITE" id="PS51186">
    <property type="entry name" value="GNAT"/>
    <property type="match status" value="1"/>
</dbReference>
<dbReference type="InterPro" id="IPR000182">
    <property type="entry name" value="GNAT_dom"/>
</dbReference>
<proteinExistence type="predicted"/>
<dbReference type="CDD" id="cd04301">
    <property type="entry name" value="NAT_SF"/>
    <property type="match status" value="1"/>
</dbReference>
<dbReference type="InterPro" id="IPR016181">
    <property type="entry name" value="Acyl_CoA_acyltransferase"/>
</dbReference>
<accession>A0ABQ6YWB0</accession>
<evidence type="ECO:0000313" key="5">
    <source>
        <dbReference type="Proteomes" id="UP000782705"/>
    </source>
</evidence>
<dbReference type="Gene3D" id="3.40.630.30">
    <property type="match status" value="1"/>
</dbReference>
<keyword evidence="2" id="KW-0012">Acyltransferase</keyword>
<name>A0ABQ6YWB0_9ENTE</name>
<keyword evidence="5" id="KW-1185">Reference proteome</keyword>
<comment type="caution">
    <text evidence="4">The sequence shown here is derived from an EMBL/GenBank/DDBJ whole genome shotgun (WGS) entry which is preliminary data.</text>
</comment>
<evidence type="ECO:0000256" key="2">
    <source>
        <dbReference type="ARBA" id="ARBA00023315"/>
    </source>
</evidence>
<feature type="domain" description="N-acetyltransferase" evidence="3">
    <location>
        <begin position="3"/>
        <end position="141"/>
    </location>
</feature>
<dbReference type="PANTHER" id="PTHR43800">
    <property type="entry name" value="PEPTIDYL-LYSINE N-ACETYLTRANSFERASE YJAB"/>
    <property type="match status" value="1"/>
</dbReference>
<organism evidence="4 5">
    <name type="scientific">Candidatus Enterococcus willemsii</name>
    <dbReference type="NCBI Taxonomy" id="1857215"/>
    <lineage>
        <taxon>Bacteria</taxon>
        <taxon>Bacillati</taxon>
        <taxon>Bacillota</taxon>
        <taxon>Bacilli</taxon>
        <taxon>Lactobacillales</taxon>
        <taxon>Enterococcaceae</taxon>
        <taxon>Enterococcus</taxon>
    </lineage>
</organism>